<dbReference type="EMBL" id="CM007366">
    <property type="protein sequence ID" value="OIW09447.1"/>
    <property type="molecule type" value="Genomic_DNA"/>
</dbReference>
<organism evidence="1 2">
    <name type="scientific">Lupinus angustifolius</name>
    <name type="common">Narrow-leaved blue lupine</name>
    <dbReference type="NCBI Taxonomy" id="3871"/>
    <lineage>
        <taxon>Eukaryota</taxon>
        <taxon>Viridiplantae</taxon>
        <taxon>Streptophyta</taxon>
        <taxon>Embryophyta</taxon>
        <taxon>Tracheophyta</taxon>
        <taxon>Spermatophyta</taxon>
        <taxon>Magnoliopsida</taxon>
        <taxon>eudicotyledons</taxon>
        <taxon>Gunneridae</taxon>
        <taxon>Pentapetalae</taxon>
        <taxon>rosids</taxon>
        <taxon>fabids</taxon>
        <taxon>Fabales</taxon>
        <taxon>Fabaceae</taxon>
        <taxon>Papilionoideae</taxon>
        <taxon>50 kb inversion clade</taxon>
        <taxon>genistoids sensu lato</taxon>
        <taxon>core genistoids</taxon>
        <taxon>Genisteae</taxon>
        <taxon>Lupinus</taxon>
    </lineage>
</organism>
<name>A0A1J7H984_LUPAN</name>
<proteinExistence type="predicted"/>
<accession>A0A1J7H984</accession>
<gene>
    <name evidence="1" type="ORF">TanjilG_31166</name>
</gene>
<dbReference type="Proteomes" id="UP000188354">
    <property type="component" value="Chromosome LG06"/>
</dbReference>
<evidence type="ECO:0000313" key="1">
    <source>
        <dbReference type="EMBL" id="OIW09447.1"/>
    </source>
</evidence>
<dbReference type="STRING" id="3871.A0A1J7H984"/>
<dbReference type="AlphaFoldDB" id="A0A1J7H984"/>
<protein>
    <submittedName>
        <fullName evidence="1">Uncharacterized protein</fullName>
    </submittedName>
</protein>
<sequence>MPSRMCFNPIYNKKGILHHSINATTSTEERFMECKDRNNRSAIMLSHSFLPSMSAKKLRDAAEKKFETT</sequence>
<reference evidence="1 2" key="1">
    <citation type="journal article" date="2017" name="Plant Biotechnol. J.">
        <title>A comprehensive draft genome sequence for lupin (Lupinus angustifolius), an emerging health food: insights into plant-microbe interactions and legume evolution.</title>
        <authorList>
            <person name="Hane J.K."/>
            <person name="Ming Y."/>
            <person name="Kamphuis L.G."/>
            <person name="Nelson M.N."/>
            <person name="Garg G."/>
            <person name="Atkins C.A."/>
            <person name="Bayer P.E."/>
            <person name="Bravo A."/>
            <person name="Bringans S."/>
            <person name="Cannon S."/>
            <person name="Edwards D."/>
            <person name="Foley R."/>
            <person name="Gao L.L."/>
            <person name="Harrison M.J."/>
            <person name="Huang W."/>
            <person name="Hurgobin B."/>
            <person name="Li S."/>
            <person name="Liu C.W."/>
            <person name="McGrath A."/>
            <person name="Morahan G."/>
            <person name="Murray J."/>
            <person name="Weller J."/>
            <person name="Jian J."/>
            <person name="Singh K.B."/>
        </authorList>
    </citation>
    <scope>NUCLEOTIDE SEQUENCE [LARGE SCALE GENOMIC DNA]</scope>
    <source>
        <strain evidence="2">cv. Tanjil</strain>
        <tissue evidence="1">Whole plant</tissue>
    </source>
</reference>
<dbReference type="Gramene" id="OIW09447">
    <property type="protein sequence ID" value="OIW09447"/>
    <property type="gene ID" value="TanjilG_31166"/>
</dbReference>
<keyword evidence="2" id="KW-1185">Reference proteome</keyword>
<evidence type="ECO:0000313" key="2">
    <source>
        <dbReference type="Proteomes" id="UP000188354"/>
    </source>
</evidence>